<dbReference type="Proteomes" id="UP000235015">
    <property type="component" value="Unassembled WGS sequence"/>
</dbReference>
<dbReference type="PANTHER" id="PTHR30485">
    <property type="entry name" value="NI/FE-HYDROGENASE 1 B-TYPE CYTOCHROME SUBUNIT"/>
    <property type="match status" value="1"/>
</dbReference>
<dbReference type="Gene3D" id="1.20.950.20">
    <property type="entry name" value="Transmembrane di-heme cytochromes, Chain C"/>
    <property type="match status" value="1"/>
</dbReference>
<feature type="transmembrane region" description="Helical" evidence="6">
    <location>
        <begin position="153"/>
        <end position="174"/>
    </location>
</feature>
<dbReference type="AlphaFoldDB" id="A0A2N6CW80"/>
<dbReference type="Pfam" id="PF01292">
    <property type="entry name" value="Ni_hydr_CYTB"/>
    <property type="match status" value="1"/>
</dbReference>
<dbReference type="InterPro" id="IPR051542">
    <property type="entry name" value="Hydrogenase_cytochrome"/>
</dbReference>
<reference evidence="8 9" key="1">
    <citation type="submission" date="2017-11" db="EMBL/GenBank/DDBJ databases">
        <title>Genome-resolved metagenomics identifies genetic mobility, metabolic interactions, and unexpected diversity in perchlorate-reducing communities.</title>
        <authorList>
            <person name="Barnum T.P."/>
            <person name="Figueroa I.A."/>
            <person name="Carlstrom C.I."/>
            <person name="Lucas L.N."/>
            <person name="Engelbrektson A.L."/>
            <person name="Coates J.D."/>
        </authorList>
    </citation>
    <scope>NUCLEOTIDE SEQUENCE [LARGE SCALE GENOMIC DNA]</scope>
    <source>
        <strain evidence="8">BM301</strain>
    </source>
</reference>
<dbReference type="InterPro" id="IPR016174">
    <property type="entry name" value="Di-haem_cyt_TM"/>
</dbReference>
<dbReference type="GO" id="GO:0022904">
    <property type="term" value="P:respiratory electron transport chain"/>
    <property type="evidence" value="ECO:0007669"/>
    <property type="project" value="InterPro"/>
</dbReference>
<evidence type="ECO:0000256" key="5">
    <source>
        <dbReference type="ARBA" id="ARBA00023136"/>
    </source>
</evidence>
<dbReference type="STRING" id="1111735.GCA_000428045_00408"/>
<feature type="domain" description="Cytochrome b561 bacterial/Ni-hydrogenase" evidence="7">
    <location>
        <begin position="12"/>
        <end position="187"/>
    </location>
</feature>
<dbReference type="InterPro" id="IPR011577">
    <property type="entry name" value="Cyt_b561_bac/Ni-Hgenase"/>
</dbReference>
<keyword evidence="3 6" id="KW-0812">Transmembrane</keyword>
<evidence type="ECO:0000313" key="9">
    <source>
        <dbReference type="Proteomes" id="UP000235015"/>
    </source>
</evidence>
<dbReference type="GO" id="GO:0005886">
    <property type="term" value="C:plasma membrane"/>
    <property type="evidence" value="ECO:0007669"/>
    <property type="project" value="UniProtKB-SubCell"/>
</dbReference>
<comment type="subcellular location">
    <subcellularLocation>
        <location evidence="1">Cell membrane</location>
        <topology evidence="1">Multi-pass membrane protein</topology>
    </subcellularLocation>
</comment>
<organism evidence="8 9">
    <name type="scientific">Sedimenticola selenatireducens</name>
    <dbReference type="NCBI Taxonomy" id="191960"/>
    <lineage>
        <taxon>Bacteria</taxon>
        <taxon>Pseudomonadati</taxon>
        <taxon>Pseudomonadota</taxon>
        <taxon>Gammaproteobacteria</taxon>
        <taxon>Chromatiales</taxon>
        <taxon>Sedimenticolaceae</taxon>
        <taxon>Sedimenticola</taxon>
    </lineage>
</organism>
<evidence type="ECO:0000256" key="1">
    <source>
        <dbReference type="ARBA" id="ARBA00004651"/>
    </source>
</evidence>
<dbReference type="RefSeq" id="WP_273439221.1">
    <property type="nucleotide sequence ID" value="NZ_PKUN01000014.1"/>
</dbReference>
<sequence>MNTQLSRNEIKVWDLPVRLFHWSLASCFLIAYVTEDDFVTLHTYAGYTIIGLIAFRLIWGFIGSQHARFSDFTHPPKTVITYLKQVIRFRADRFIGHNPAGGAMVFALLISLSLAILSGLITYGAEQSSGPLAGLMATAPLAIGKAAEEVHEFFANLTLVLVLLHLAGVAIASIQHGENLVRSMISGRKQTHQYSIHPSHRK</sequence>
<evidence type="ECO:0000259" key="7">
    <source>
        <dbReference type="Pfam" id="PF01292"/>
    </source>
</evidence>
<keyword evidence="5 6" id="KW-0472">Membrane</keyword>
<accession>A0A2N6CW80</accession>
<feature type="transmembrane region" description="Helical" evidence="6">
    <location>
        <begin position="44"/>
        <end position="62"/>
    </location>
</feature>
<gene>
    <name evidence="8" type="ORF">C0630_10140</name>
</gene>
<protein>
    <submittedName>
        <fullName evidence="8">Cytochrome B</fullName>
    </submittedName>
</protein>
<dbReference type="PANTHER" id="PTHR30485:SF2">
    <property type="entry name" value="BLL0597 PROTEIN"/>
    <property type="match status" value="1"/>
</dbReference>
<dbReference type="EMBL" id="PKUN01000014">
    <property type="protein sequence ID" value="PLX61521.1"/>
    <property type="molecule type" value="Genomic_DNA"/>
</dbReference>
<evidence type="ECO:0000256" key="4">
    <source>
        <dbReference type="ARBA" id="ARBA00022989"/>
    </source>
</evidence>
<feature type="transmembrane region" description="Helical" evidence="6">
    <location>
        <begin position="12"/>
        <end position="32"/>
    </location>
</feature>
<evidence type="ECO:0000256" key="3">
    <source>
        <dbReference type="ARBA" id="ARBA00022692"/>
    </source>
</evidence>
<name>A0A2N6CW80_9GAMM</name>
<keyword evidence="2" id="KW-1003">Cell membrane</keyword>
<evidence type="ECO:0000256" key="6">
    <source>
        <dbReference type="SAM" id="Phobius"/>
    </source>
</evidence>
<dbReference type="GO" id="GO:0020037">
    <property type="term" value="F:heme binding"/>
    <property type="evidence" value="ECO:0007669"/>
    <property type="project" value="TreeGrafter"/>
</dbReference>
<keyword evidence="4 6" id="KW-1133">Transmembrane helix</keyword>
<dbReference type="GO" id="GO:0009055">
    <property type="term" value="F:electron transfer activity"/>
    <property type="evidence" value="ECO:0007669"/>
    <property type="project" value="InterPro"/>
</dbReference>
<comment type="caution">
    <text evidence="8">The sequence shown here is derived from an EMBL/GenBank/DDBJ whole genome shotgun (WGS) entry which is preliminary data.</text>
</comment>
<proteinExistence type="predicted"/>
<feature type="transmembrane region" description="Helical" evidence="6">
    <location>
        <begin position="103"/>
        <end position="125"/>
    </location>
</feature>
<evidence type="ECO:0000256" key="2">
    <source>
        <dbReference type="ARBA" id="ARBA00022475"/>
    </source>
</evidence>
<dbReference type="SUPFAM" id="SSF81342">
    <property type="entry name" value="Transmembrane di-heme cytochromes"/>
    <property type="match status" value="1"/>
</dbReference>
<evidence type="ECO:0000313" key="8">
    <source>
        <dbReference type="EMBL" id="PLX61521.1"/>
    </source>
</evidence>